<dbReference type="EMBL" id="JACAZI010000006">
    <property type="protein sequence ID" value="KAF7358262.1"/>
    <property type="molecule type" value="Genomic_DNA"/>
</dbReference>
<dbReference type="Proteomes" id="UP000620124">
    <property type="component" value="Unassembled WGS sequence"/>
</dbReference>
<comment type="caution">
    <text evidence="2">The sequence shown here is derived from an EMBL/GenBank/DDBJ whole genome shotgun (WGS) entry which is preliminary data.</text>
</comment>
<evidence type="ECO:0000256" key="1">
    <source>
        <dbReference type="SAM" id="MobiDB-lite"/>
    </source>
</evidence>
<dbReference type="OrthoDB" id="3006800at2759"/>
<reference evidence="2" key="1">
    <citation type="submission" date="2020-05" db="EMBL/GenBank/DDBJ databases">
        <title>Mycena genomes resolve the evolution of fungal bioluminescence.</title>
        <authorList>
            <person name="Tsai I.J."/>
        </authorList>
    </citation>
    <scope>NUCLEOTIDE SEQUENCE</scope>
    <source>
        <strain evidence="2">CCC161011</strain>
    </source>
</reference>
<proteinExistence type="predicted"/>
<accession>A0A8H6YFL0</accession>
<gene>
    <name evidence="2" type="ORF">MVEN_00875300</name>
</gene>
<evidence type="ECO:0008006" key="4">
    <source>
        <dbReference type="Google" id="ProtNLM"/>
    </source>
</evidence>
<keyword evidence="3" id="KW-1185">Reference proteome</keyword>
<organism evidence="2 3">
    <name type="scientific">Mycena venus</name>
    <dbReference type="NCBI Taxonomy" id="2733690"/>
    <lineage>
        <taxon>Eukaryota</taxon>
        <taxon>Fungi</taxon>
        <taxon>Dikarya</taxon>
        <taxon>Basidiomycota</taxon>
        <taxon>Agaricomycotina</taxon>
        <taxon>Agaricomycetes</taxon>
        <taxon>Agaricomycetidae</taxon>
        <taxon>Agaricales</taxon>
        <taxon>Marasmiineae</taxon>
        <taxon>Mycenaceae</taxon>
        <taxon>Mycena</taxon>
    </lineage>
</organism>
<protein>
    <recommendedName>
        <fullName evidence="4">Protein kinase domain-containing protein</fullName>
    </recommendedName>
</protein>
<name>A0A8H6YFL0_9AGAR</name>
<evidence type="ECO:0000313" key="2">
    <source>
        <dbReference type="EMBL" id="KAF7358262.1"/>
    </source>
</evidence>
<dbReference type="AlphaFoldDB" id="A0A8H6YFL0"/>
<feature type="region of interest" description="Disordered" evidence="1">
    <location>
        <begin position="1"/>
        <end position="21"/>
    </location>
</feature>
<sequence length="268" mass="30175">MDEERPTEPQVASESTYDRHGSPLTQYRSAFFSHAKHFTVSGGTFTMIDEAAPKDHSGNLNAQYDRNLPLDVDFRTIPLGDLNLLHELTLDGRSGVVDRRRGRAPTRRMYTVRIPGLQPVMMAALLQGEAAEEQWRATISRYSILRHPNLLQLYGIASTGRLHATVFHEDVVPYMDFGRKYCTSHFSEVFFWACIQGHLREACRYISSVGAIQPHWSEYTPWIRPSTGVLTIELTRPESRSTALVNSGIDFEPTARSLLTPPPTSKAG</sequence>
<evidence type="ECO:0000313" key="3">
    <source>
        <dbReference type="Proteomes" id="UP000620124"/>
    </source>
</evidence>